<proteinExistence type="predicted"/>
<keyword evidence="3" id="KW-0804">Transcription</keyword>
<gene>
    <name evidence="5" type="ORF">BVG16_12475</name>
</gene>
<evidence type="ECO:0000256" key="3">
    <source>
        <dbReference type="ARBA" id="ARBA00023163"/>
    </source>
</evidence>
<dbReference type="PANTHER" id="PTHR35790">
    <property type="entry name" value="HTH-TYPE TRANSCRIPTIONAL REGULATOR PCHR"/>
    <property type="match status" value="1"/>
</dbReference>
<dbReference type="InterPro" id="IPR023187">
    <property type="entry name" value="Tscrpt_reg_MarR-type_CS"/>
</dbReference>
<dbReference type="Pfam" id="PF01047">
    <property type="entry name" value="MarR"/>
    <property type="match status" value="1"/>
</dbReference>
<dbReference type="GO" id="GO:0003677">
    <property type="term" value="F:DNA binding"/>
    <property type="evidence" value="ECO:0007669"/>
    <property type="project" value="UniProtKB-KW"/>
</dbReference>
<comment type="caution">
    <text evidence="5">The sequence shown here is derived from an EMBL/GenBank/DDBJ whole genome shotgun (WGS) entry which is preliminary data.</text>
</comment>
<dbReference type="Gene3D" id="1.10.10.10">
    <property type="entry name" value="Winged helix-like DNA-binding domain superfamily/Winged helix DNA-binding domain"/>
    <property type="match status" value="1"/>
</dbReference>
<evidence type="ECO:0000313" key="5">
    <source>
        <dbReference type="EMBL" id="OPA78671.1"/>
    </source>
</evidence>
<dbReference type="InterPro" id="IPR000835">
    <property type="entry name" value="HTH_MarR-typ"/>
</dbReference>
<dbReference type="InterPro" id="IPR052067">
    <property type="entry name" value="Metal_resp_HTH_trans_reg"/>
</dbReference>
<evidence type="ECO:0000256" key="2">
    <source>
        <dbReference type="ARBA" id="ARBA00023125"/>
    </source>
</evidence>
<name>A0A1T2XFK8_9BACL</name>
<dbReference type="GO" id="GO:0003700">
    <property type="term" value="F:DNA-binding transcription factor activity"/>
    <property type="evidence" value="ECO:0007669"/>
    <property type="project" value="InterPro"/>
</dbReference>
<dbReference type="SMART" id="SM00347">
    <property type="entry name" value="HTH_MARR"/>
    <property type="match status" value="1"/>
</dbReference>
<feature type="domain" description="HTH marR-type" evidence="4">
    <location>
        <begin position="10"/>
        <end position="159"/>
    </location>
</feature>
<evidence type="ECO:0000259" key="4">
    <source>
        <dbReference type="PROSITE" id="PS50995"/>
    </source>
</evidence>
<organism evidence="5 6">
    <name type="scientific">Paenibacillus selenitireducens</name>
    <dbReference type="NCBI Taxonomy" id="1324314"/>
    <lineage>
        <taxon>Bacteria</taxon>
        <taxon>Bacillati</taxon>
        <taxon>Bacillota</taxon>
        <taxon>Bacilli</taxon>
        <taxon>Bacillales</taxon>
        <taxon>Paenibacillaceae</taxon>
        <taxon>Paenibacillus</taxon>
    </lineage>
</organism>
<evidence type="ECO:0000256" key="1">
    <source>
        <dbReference type="ARBA" id="ARBA00023015"/>
    </source>
</evidence>
<dbReference type="InterPro" id="IPR036388">
    <property type="entry name" value="WH-like_DNA-bd_sf"/>
</dbReference>
<protein>
    <recommendedName>
        <fullName evidence="4">HTH marR-type domain-containing protein</fullName>
    </recommendedName>
</protein>
<dbReference type="OrthoDB" id="5358347at2"/>
<dbReference type="PANTHER" id="PTHR35790:SF4">
    <property type="entry name" value="HTH-TYPE TRANSCRIPTIONAL REGULATOR PCHR"/>
    <property type="match status" value="1"/>
</dbReference>
<dbReference type="STRING" id="1324314.BVG16_12475"/>
<sequence>MKQAHDERLLQEVFEAFTQFAEKIQQDDDEEKAWLLAQCSDLQIQTVLREMTPTMFHVLDAIGKLGRANGSTLSSRFGIPKGTISKLTKRLVSHGLIVSETIPGNKKELHFAITPSGEKIYKLHKQLDERIHAGATRFMAGYTEEQLTFIRDFMQKLVSNSFLQLDE</sequence>
<dbReference type="SUPFAM" id="SSF46785">
    <property type="entry name" value="Winged helix' DNA-binding domain"/>
    <property type="match status" value="1"/>
</dbReference>
<dbReference type="PROSITE" id="PS50995">
    <property type="entry name" value="HTH_MARR_2"/>
    <property type="match status" value="1"/>
</dbReference>
<reference evidence="5 6" key="1">
    <citation type="submission" date="2017-01" db="EMBL/GenBank/DDBJ databases">
        <title>Genome analysis of Paenibacillus selenitrireducens ES3-24.</title>
        <authorList>
            <person name="Xu D."/>
            <person name="Yao R."/>
            <person name="Zheng S."/>
        </authorList>
    </citation>
    <scope>NUCLEOTIDE SEQUENCE [LARGE SCALE GENOMIC DNA]</scope>
    <source>
        <strain evidence="5 6">ES3-24</strain>
    </source>
</reference>
<dbReference type="PROSITE" id="PS01117">
    <property type="entry name" value="HTH_MARR_1"/>
    <property type="match status" value="1"/>
</dbReference>
<keyword evidence="2" id="KW-0238">DNA-binding</keyword>
<dbReference type="Proteomes" id="UP000190188">
    <property type="component" value="Unassembled WGS sequence"/>
</dbReference>
<keyword evidence="6" id="KW-1185">Reference proteome</keyword>
<keyword evidence="1" id="KW-0805">Transcription regulation</keyword>
<dbReference type="AlphaFoldDB" id="A0A1T2XFK8"/>
<dbReference type="EMBL" id="MSZX01000004">
    <property type="protein sequence ID" value="OPA78671.1"/>
    <property type="molecule type" value="Genomic_DNA"/>
</dbReference>
<dbReference type="InterPro" id="IPR036390">
    <property type="entry name" value="WH_DNA-bd_sf"/>
</dbReference>
<accession>A0A1T2XFK8</accession>
<dbReference type="RefSeq" id="WP_078499003.1">
    <property type="nucleotide sequence ID" value="NZ_MSZX01000004.1"/>
</dbReference>
<evidence type="ECO:0000313" key="6">
    <source>
        <dbReference type="Proteomes" id="UP000190188"/>
    </source>
</evidence>